<protein>
    <submittedName>
        <fullName evidence="1">Uncharacterized protein</fullName>
    </submittedName>
</protein>
<evidence type="ECO:0000313" key="2">
    <source>
        <dbReference type="Proteomes" id="UP000027997"/>
    </source>
</evidence>
<evidence type="ECO:0000313" key="1">
    <source>
        <dbReference type="EMBL" id="KEI71246.1"/>
    </source>
</evidence>
<dbReference type="Proteomes" id="UP000027997">
    <property type="component" value="Unassembled WGS sequence"/>
</dbReference>
<comment type="caution">
    <text evidence="1">The sequence shown here is derived from an EMBL/GenBank/DDBJ whole genome shotgun (WGS) entry which is preliminary data.</text>
</comment>
<dbReference type="EMBL" id="JOJP01000001">
    <property type="protein sequence ID" value="KEI71246.1"/>
    <property type="molecule type" value="Genomic_DNA"/>
</dbReference>
<dbReference type="AlphaFoldDB" id="A0A081KAS0"/>
<gene>
    <name evidence="1" type="ORF">GV64_11275</name>
</gene>
<name>A0A081KAS0_9GAMM</name>
<sequence>MTLSDSPCVDARNYGNDGSNLPEAEFDNRAVKELAENFIERMKETSKSCDGFYKNELFRNILCRLISEINPLPYISFNLSLVPENEIPPGVYDQEEDLSVRHCLIQELSSSVVARYEGLKANCKQEGEDCARGFTVRVATTLPRAINGNNFGFEVHATPKVTPQSIPGPVEAIEGSHHTNVHSEKVGLEGMLIYRTEEPDSGESSEE</sequence>
<accession>A0A081KAS0</accession>
<reference evidence="1 2" key="1">
    <citation type="submission" date="2014-06" db="EMBL/GenBank/DDBJ databases">
        <title>Whole Genome Sequences of Three Symbiotic Endozoicomonas Bacteria.</title>
        <authorList>
            <person name="Neave M.J."/>
            <person name="Apprill A."/>
            <person name="Voolstra C.R."/>
        </authorList>
    </citation>
    <scope>NUCLEOTIDE SEQUENCE [LARGE SCALE GENOMIC DNA]</scope>
    <source>
        <strain evidence="1 2">DSM 22380</strain>
    </source>
</reference>
<proteinExistence type="predicted"/>
<keyword evidence="2" id="KW-1185">Reference proteome</keyword>
<organism evidence="1 2">
    <name type="scientific">Endozoicomonas elysicola</name>
    <dbReference type="NCBI Taxonomy" id="305900"/>
    <lineage>
        <taxon>Bacteria</taxon>
        <taxon>Pseudomonadati</taxon>
        <taxon>Pseudomonadota</taxon>
        <taxon>Gammaproteobacteria</taxon>
        <taxon>Oceanospirillales</taxon>
        <taxon>Endozoicomonadaceae</taxon>
        <taxon>Endozoicomonas</taxon>
    </lineage>
</organism>